<dbReference type="SUPFAM" id="SSF52980">
    <property type="entry name" value="Restriction endonuclease-like"/>
    <property type="match status" value="1"/>
</dbReference>
<evidence type="ECO:0000256" key="4">
    <source>
        <dbReference type="ARBA" id="ARBA00022759"/>
    </source>
</evidence>
<keyword evidence="2" id="KW-0540">Nuclease</keyword>
<dbReference type="GO" id="GO:0008821">
    <property type="term" value="F:crossover junction DNA endonuclease activity"/>
    <property type="evidence" value="ECO:0007669"/>
    <property type="project" value="UniProtKB-EC"/>
</dbReference>
<dbReference type="RefSeq" id="YP_001542642.1">
    <property type="nucleotide sequence ID" value="NC_009965.1"/>
</dbReference>
<reference evidence="12 13" key="1">
    <citation type="journal article" date="2005" name="Virology">
        <title>A novel rudivirus, ARV1, of the hyperthermophilic archaeal genus Acidianus.</title>
        <authorList>
            <person name="Vestergaard G."/>
            <person name="Haring M."/>
            <person name="Peng X."/>
            <person name="Rachel R."/>
            <person name="Garrett R.A."/>
            <person name="Prangishvili D."/>
        </authorList>
    </citation>
    <scope>NUCLEOTIDE SEQUENCE</scope>
</reference>
<dbReference type="PANTHER" id="PTHR39651">
    <property type="entry name" value="HOLLIDAY JUNCTION RESOLVASE HJC"/>
    <property type="match status" value="1"/>
</dbReference>
<evidence type="ECO:0000256" key="7">
    <source>
        <dbReference type="ARBA" id="ARBA00022842"/>
    </source>
</evidence>
<evidence type="ECO:0000313" key="13">
    <source>
        <dbReference type="Proteomes" id="UP000001777"/>
    </source>
</evidence>
<keyword evidence="10" id="KW-0234">DNA repair</keyword>
<dbReference type="GeneID" id="5729564"/>
<evidence type="ECO:0000256" key="11">
    <source>
        <dbReference type="ARBA" id="ARBA00029354"/>
    </source>
</evidence>
<dbReference type="GO" id="GO:0003677">
    <property type="term" value="F:DNA binding"/>
    <property type="evidence" value="ECO:0007669"/>
    <property type="project" value="UniProtKB-KW"/>
</dbReference>
<evidence type="ECO:0000256" key="1">
    <source>
        <dbReference type="ARBA" id="ARBA00001946"/>
    </source>
</evidence>
<evidence type="ECO:0000256" key="5">
    <source>
        <dbReference type="ARBA" id="ARBA00022763"/>
    </source>
</evidence>
<keyword evidence="8" id="KW-0238">DNA-binding</keyword>
<dbReference type="GO" id="GO:0046872">
    <property type="term" value="F:metal ion binding"/>
    <property type="evidence" value="ECO:0007669"/>
    <property type="project" value="UniProtKB-KW"/>
</dbReference>
<dbReference type="GO" id="GO:0006281">
    <property type="term" value="P:DNA repair"/>
    <property type="evidence" value="ECO:0007669"/>
    <property type="project" value="UniProtKB-KW"/>
</dbReference>
<keyword evidence="9" id="KW-0233">DNA recombination</keyword>
<sequence>MMINIHNSGRYFEYQAMEWLQSHGYQTIRIPASAAGKQPLPDIIATKNSVVYAIEVKSTSNRLVRVDKFQIDKLYRFCNVFSFCECKPIVMVRFKGSRQWKIVEVTRNAGIVVKL</sequence>
<comment type="catalytic activity">
    <reaction evidence="11">
        <text>Endonucleolytic cleavage at a junction such as a reciprocal single-stranded crossover between two homologous DNA duplexes (Holliday junction).</text>
        <dbReference type="EC" id="3.1.21.10"/>
    </reaction>
</comment>
<keyword evidence="4" id="KW-0255">Endonuclease</keyword>
<dbReference type="Pfam" id="PF01870">
    <property type="entry name" value="Hjc"/>
    <property type="match status" value="1"/>
</dbReference>
<evidence type="ECO:0000256" key="3">
    <source>
        <dbReference type="ARBA" id="ARBA00022723"/>
    </source>
</evidence>
<keyword evidence="7" id="KW-0460">Magnesium</keyword>
<evidence type="ECO:0000256" key="10">
    <source>
        <dbReference type="ARBA" id="ARBA00023204"/>
    </source>
</evidence>
<keyword evidence="6" id="KW-0378">Hydrolase</keyword>
<keyword evidence="3" id="KW-0479">Metal-binding</keyword>
<organism evidence="12 13">
    <name type="scientific">Acidianus rod-shaped virus 1</name>
    <dbReference type="NCBI Taxonomy" id="309181"/>
    <lineage>
        <taxon>Viruses</taxon>
        <taxon>Adnaviria</taxon>
        <taxon>Zilligvirae</taxon>
        <taxon>Taleaviricota</taxon>
        <taxon>Tokiviricetes</taxon>
        <taxon>Ligamenvirales</taxon>
        <taxon>Rudiviridae</taxon>
        <taxon>Itarudivirus</taxon>
        <taxon>Itarudivirus pozzuoliense</taxon>
        <taxon>Itarudivirus ARV1</taxon>
    </lineage>
</organism>
<dbReference type="OrthoDB" id="14179at10239"/>
<dbReference type="InterPro" id="IPR002732">
    <property type="entry name" value="Hjc"/>
</dbReference>
<name>Q50I46_9VIRU</name>
<evidence type="ECO:0000313" key="12">
    <source>
        <dbReference type="EMBL" id="CAI44180.1"/>
    </source>
</evidence>
<dbReference type="GO" id="GO:0006310">
    <property type="term" value="P:DNA recombination"/>
    <property type="evidence" value="ECO:0007669"/>
    <property type="project" value="UniProtKB-KW"/>
</dbReference>
<evidence type="ECO:0000256" key="2">
    <source>
        <dbReference type="ARBA" id="ARBA00022722"/>
    </source>
</evidence>
<comment type="cofactor">
    <cofactor evidence="1">
        <name>Mg(2+)</name>
        <dbReference type="ChEBI" id="CHEBI:18420"/>
    </cofactor>
</comment>
<keyword evidence="5" id="KW-0227">DNA damage</keyword>
<dbReference type="InterPro" id="IPR011856">
    <property type="entry name" value="tRNA_endonuc-like_dom_sf"/>
</dbReference>
<evidence type="ECO:0000256" key="9">
    <source>
        <dbReference type="ARBA" id="ARBA00023172"/>
    </source>
</evidence>
<dbReference type="InterPro" id="IPR014428">
    <property type="entry name" value="Hjc_arc"/>
</dbReference>
<dbReference type="KEGG" id="vg:5729564"/>
<dbReference type="Gene3D" id="3.40.1350.10">
    <property type="match status" value="1"/>
</dbReference>
<proteinExistence type="predicted"/>
<protein>
    <submittedName>
        <fullName evidence="12">Putative holliday junction resolvase</fullName>
    </submittedName>
</protein>
<keyword evidence="13" id="KW-1185">Reference proteome</keyword>
<dbReference type="InterPro" id="IPR011335">
    <property type="entry name" value="Restrct_endonuc-II-like"/>
</dbReference>
<evidence type="ECO:0000256" key="6">
    <source>
        <dbReference type="ARBA" id="ARBA00022801"/>
    </source>
</evidence>
<dbReference type="PANTHER" id="PTHR39651:SF1">
    <property type="entry name" value="HOLLIDAY JUNCTION RESOLVASE HJC"/>
    <property type="match status" value="1"/>
</dbReference>
<accession>Q50I46</accession>
<dbReference type="EMBL" id="AJ875026">
    <property type="protein sequence ID" value="CAI44180.1"/>
    <property type="molecule type" value="Genomic_DNA"/>
</dbReference>
<evidence type="ECO:0000256" key="8">
    <source>
        <dbReference type="ARBA" id="ARBA00023125"/>
    </source>
</evidence>
<dbReference type="PIRSF" id="PIRSF004985">
    <property type="entry name" value="Hlld_jn_rslvs_ar"/>
    <property type="match status" value="1"/>
</dbReference>
<dbReference type="Proteomes" id="UP000001777">
    <property type="component" value="Segment"/>
</dbReference>